<dbReference type="InterPro" id="IPR011014">
    <property type="entry name" value="MscS_channel_TM-2"/>
</dbReference>
<dbReference type="SUPFAM" id="SSF50182">
    <property type="entry name" value="Sm-like ribonucleoproteins"/>
    <property type="match status" value="1"/>
</dbReference>
<feature type="domain" description="Mechanosensitive ion channel MscS C-terminal" evidence="10">
    <location>
        <begin position="453"/>
        <end position="541"/>
    </location>
</feature>
<comment type="similarity">
    <text evidence="2">Belongs to the MscS (TC 1.A.23) family.</text>
</comment>
<keyword evidence="3" id="KW-1003">Cell membrane</keyword>
<dbReference type="Gene3D" id="2.30.30.60">
    <property type="match status" value="1"/>
</dbReference>
<evidence type="ECO:0000259" key="10">
    <source>
        <dbReference type="Pfam" id="PF21082"/>
    </source>
</evidence>
<feature type="transmembrane region" description="Helical" evidence="8">
    <location>
        <begin position="341"/>
        <end position="361"/>
    </location>
</feature>
<feature type="transmembrane region" description="Helical" evidence="8">
    <location>
        <begin position="180"/>
        <end position="197"/>
    </location>
</feature>
<reference evidence="11 12" key="1">
    <citation type="submission" date="2017-06" db="EMBL/GenBank/DDBJ databases">
        <title>Genome sequencing of cyanobaciteial culture collection at National Institute for Environmental Studies (NIES).</title>
        <authorList>
            <person name="Hirose Y."/>
            <person name="Shimura Y."/>
            <person name="Fujisawa T."/>
            <person name="Nakamura Y."/>
            <person name="Kawachi M."/>
        </authorList>
    </citation>
    <scope>NUCLEOTIDE SEQUENCE [LARGE SCALE GENOMIC DNA]</scope>
    <source>
        <strain evidence="11 12">NIES-2135</strain>
    </source>
</reference>
<evidence type="ECO:0000259" key="9">
    <source>
        <dbReference type="Pfam" id="PF00924"/>
    </source>
</evidence>
<dbReference type="Pfam" id="PF21082">
    <property type="entry name" value="MS_channel_3rd"/>
    <property type="match status" value="1"/>
</dbReference>
<dbReference type="InterPro" id="IPR049278">
    <property type="entry name" value="MS_channel_C"/>
</dbReference>
<feature type="transmembrane region" description="Helical" evidence="8">
    <location>
        <begin position="279"/>
        <end position="301"/>
    </location>
</feature>
<organism evidence="11 12">
    <name type="scientific">Leptolyngbya boryana NIES-2135</name>
    <dbReference type="NCBI Taxonomy" id="1973484"/>
    <lineage>
        <taxon>Bacteria</taxon>
        <taxon>Bacillati</taxon>
        <taxon>Cyanobacteriota</taxon>
        <taxon>Cyanophyceae</taxon>
        <taxon>Leptolyngbyales</taxon>
        <taxon>Leptolyngbyaceae</taxon>
        <taxon>Leptolyngbya group</taxon>
        <taxon>Leptolyngbya</taxon>
    </lineage>
</organism>
<comment type="subcellular location">
    <subcellularLocation>
        <location evidence="1">Cell membrane</location>
        <topology evidence="1">Multi-pass membrane protein</topology>
    </subcellularLocation>
</comment>
<dbReference type="SUPFAM" id="SSF82689">
    <property type="entry name" value="Mechanosensitive channel protein MscS (YggB), C-terminal domain"/>
    <property type="match status" value="1"/>
</dbReference>
<evidence type="ECO:0000256" key="1">
    <source>
        <dbReference type="ARBA" id="ARBA00004651"/>
    </source>
</evidence>
<evidence type="ECO:0000256" key="4">
    <source>
        <dbReference type="ARBA" id="ARBA00022692"/>
    </source>
</evidence>
<dbReference type="Pfam" id="PF00924">
    <property type="entry name" value="MS_channel_2nd"/>
    <property type="match status" value="1"/>
</dbReference>
<dbReference type="GO" id="GO:0008381">
    <property type="term" value="F:mechanosensitive monoatomic ion channel activity"/>
    <property type="evidence" value="ECO:0007669"/>
    <property type="project" value="InterPro"/>
</dbReference>
<proteinExistence type="inferred from homology"/>
<dbReference type="InterPro" id="IPR011066">
    <property type="entry name" value="MscS_channel_C_sf"/>
</dbReference>
<sequence>MLYLKIGGLRLRRFGFLFGFALSLILVLSPTTLAQTPILPTPKIALPQINSTDIVTTGIQLDGRELFTIALPATAQPNQPNQRSAIAVRRQSIEATLQRFANQRNAPDLQVNSTLDANSNLPIISINQRYLMTVTTLDAQLQGQEPTPYAEELTRIIRTALLEAERERQPEVITQQTGKAIATLGGMFALSWLVSRLQKYLRKRQRLLEDETPSPADILPNTPETASPRTQLTVKQQMKSRRERTLQDMQRRSLQLMQIGIWMAGIYFILGLFPDSRPLQPLVLSTPLKVLGIIVATYLVIRLSDLIVDRIFGALDISESTPDASQRVALRVSTFSGVAKGILSLMWISIGIVIILSIIGIQILPLLAGAGIIGIGISLASQNLIKDMINGFLILFEDQYAVGDIIQVDDVSGLVEFISLRITQIRSADGRLITIPNSSIAIVENLSKDWSRVDLSIVISYDADVDRAIQLIEKVGRDLSADPDWHTKILEAPQVLGVEDFSNAGITLRTWIKTQPLQPAVVGREFRRRVKQALDAAGISIGIPQQVFSVREAFQDDPFDSPNRSNPEKQ</sequence>
<dbReference type="EMBL" id="AP018203">
    <property type="protein sequence ID" value="BAY55738.1"/>
    <property type="molecule type" value="Genomic_DNA"/>
</dbReference>
<evidence type="ECO:0000256" key="6">
    <source>
        <dbReference type="ARBA" id="ARBA00023136"/>
    </source>
</evidence>
<dbReference type="PANTHER" id="PTHR30460">
    <property type="entry name" value="MODERATE CONDUCTANCE MECHANOSENSITIVE CHANNEL YBIO"/>
    <property type="match status" value="1"/>
</dbReference>
<evidence type="ECO:0000256" key="8">
    <source>
        <dbReference type="SAM" id="Phobius"/>
    </source>
</evidence>
<keyword evidence="4 8" id="KW-0812">Transmembrane</keyword>
<dbReference type="InterPro" id="IPR023408">
    <property type="entry name" value="MscS_beta-dom_sf"/>
</dbReference>
<dbReference type="AlphaFoldDB" id="A0A1Z4JGE2"/>
<dbReference type="Gene3D" id="3.30.70.100">
    <property type="match status" value="1"/>
</dbReference>
<keyword evidence="5 8" id="KW-1133">Transmembrane helix</keyword>
<feature type="transmembrane region" description="Helical" evidence="8">
    <location>
        <begin position="254"/>
        <end position="273"/>
    </location>
</feature>
<dbReference type="GO" id="GO:0005886">
    <property type="term" value="C:plasma membrane"/>
    <property type="evidence" value="ECO:0007669"/>
    <property type="project" value="UniProtKB-SubCell"/>
</dbReference>
<feature type="region of interest" description="Disordered" evidence="7">
    <location>
        <begin position="211"/>
        <end position="230"/>
    </location>
</feature>
<name>A0A1Z4JGE2_LEPBY</name>
<evidence type="ECO:0000256" key="5">
    <source>
        <dbReference type="ARBA" id="ARBA00022989"/>
    </source>
</evidence>
<gene>
    <name evidence="11" type="ORF">NIES2135_25620</name>
</gene>
<dbReference type="Gene3D" id="1.10.287.1260">
    <property type="match status" value="1"/>
</dbReference>
<dbReference type="FunFam" id="2.30.30.60:FF:000001">
    <property type="entry name" value="MscS Mechanosensitive ion channel"/>
    <property type="match status" value="1"/>
</dbReference>
<evidence type="ECO:0008006" key="13">
    <source>
        <dbReference type="Google" id="ProtNLM"/>
    </source>
</evidence>
<dbReference type="InterPro" id="IPR006685">
    <property type="entry name" value="MscS_channel_2nd"/>
</dbReference>
<evidence type="ECO:0000313" key="11">
    <source>
        <dbReference type="EMBL" id="BAY55738.1"/>
    </source>
</evidence>
<dbReference type="InterPro" id="IPR010920">
    <property type="entry name" value="LSM_dom_sf"/>
</dbReference>
<dbReference type="FunFam" id="3.30.70.100:FF:000018">
    <property type="entry name" value="MscS mechanosensitive ion channel"/>
    <property type="match status" value="1"/>
</dbReference>
<keyword evidence="6 8" id="KW-0472">Membrane</keyword>
<dbReference type="SUPFAM" id="SSF82861">
    <property type="entry name" value="Mechanosensitive channel protein MscS (YggB), transmembrane region"/>
    <property type="match status" value="1"/>
</dbReference>
<dbReference type="InterPro" id="IPR045276">
    <property type="entry name" value="YbiO_bact"/>
</dbReference>
<evidence type="ECO:0000313" key="12">
    <source>
        <dbReference type="Proteomes" id="UP000217895"/>
    </source>
</evidence>
<keyword evidence="12" id="KW-1185">Reference proteome</keyword>
<feature type="domain" description="Mechanosensitive ion channel MscS" evidence="9">
    <location>
        <begin position="383"/>
        <end position="448"/>
    </location>
</feature>
<evidence type="ECO:0000256" key="3">
    <source>
        <dbReference type="ARBA" id="ARBA00022475"/>
    </source>
</evidence>
<dbReference type="PANTHER" id="PTHR30460:SF0">
    <property type="entry name" value="MODERATE CONDUCTANCE MECHANOSENSITIVE CHANNEL YBIO"/>
    <property type="match status" value="1"/>
</dbReference>
<accession>A0A1Z4JGE2</accession>
<protein>
    <recommendedName>
        <fullName evidence="13">MscS mechanosensitive ion channel</fullName>
    </recommendedName>
</protein>
<evidence type="ECO:0000256" key="7">
    <source>
        <dbReference type="SAM" id="MobiDB-lite"/>
    </source>
</evidence>
<evidence type="ECO:0000256" key="2">
    <source>
        <dbReference type="ARBA" id="ARBA00008017"/>
    </source>
</evidence>
<dbReference type="Proteomes" id="UP000217895">
    <property type="component" value="Chromosome"/>
</dbReference>
<feature type="transmembrane region" description="Helical" evidence="8">
    <location>
        <begin position="367"/>
        <end position="385"/>
    </location>
</feature>